<evidence type="ECO:0000256" key="4">
    <source>
        <dbReference type="PIRSR" id="PIRSR623088-1"/>
    </source>
</evidence>
<dbReference type="InterPro" id="IPR003018">
    <property type="entry name" value="GAF"/>
</dbReference>
<dbReference type="GO" id="GO:0005741">
    <property type="term" value="C:mitochondrial outer membrane"/>
    <property type="evidence" value="ECO:0007669"/>
    <property type="project" value="Ensembl"/>
</dbReference>
<reference evidence="10" key="2">
    <citation type="submission" date="2025-08" db="UniProtKB">
        <authorList>
            <consortium name="Ensembl"/>
        </authorList>
    </citation>
    <scope>IDENTIFICATION</scope>
</reference>
<feature type="binding site" evidence="5">
    <location>
        <position position="702"/>
    </location>
    <ligand>
        <name>AMP</name>
        <dbReference type="ChEBI" id="CHEBI:456215"/>
    </ligand>
</feature>
<comment type="cofactor">
    <cofactor evidence="7">
        <name>a divalent metal cation</name>
        <dbReference type="ChEBI" id="CHEBI:60240"/>
    </cofactor>
    <text evidence="7">Binds 2 divalent metal cations per subunit. Site 1 may preferentially bind zinc ions, while site 2 has a preference for magnesium and/or manganese ions.</text>
</comment>
<dbReference type="GO" id="GO:0036006">
    <property type="term" value="P:cellular response to macrophage colony-stimulating factor stimulus"/>
    <property type="evidence" value="ECO:0007669"/>
    <property type="project" value="Ensembl"/>
</dbReference>
<keyword evidence="8" id="KW-0732">Signal</keyword>
<dbReference type="FunFam" id="1.10.1300.10:FF:000009">
    <property type="entry name" value="Phosphodiesterase"/>
    <property type="match status" value="1"/>
</dbReference>
<evidence type="ECO:0000313" key="10">
    <source>
        <dbReference type="Ensembl" id="ENSVURP00010028405.1"/>
    </source>
</evidence>
<feature type="chain" id="PRO_5021387933" description="Phosphodiesterase" evidence="8">
    <location>
        <begin position="22"/>
        <end position="936"/>
    </location>
</feature>
<evidence type="ECO:0000256" key="3">
    <source>
        <dbReference type="ARBA" id="ARBA00022801"/>
    </source>
</evidence>
<evidence type="ECO:0000313" key="11">
    <source>
        <dbReference type="Proteomes" id="UP000314987"/>
    </source>
</evidence>
<dbReference type="GO" id="GO:0071560">
    <property type="term" value="P:cellular response to transforming growth factor beta stimulus"/>
    <property type="evidence" value="ECO:0007669"/>
    <property type="project" value="Ensembl"/>
</dbReference>
<dbReference type="GO" id="GO:0046069">
    <property type="term" value="P:cGMP catabolic process"/>
    <property type="evidence" value="ECO:0007669"/>
    <property type="project" value="Ensembl"/>
</dbReference>
<dbReference type="GO" id="GO:0019934">
    <property type="term" value="P:cGMP-mediated signaling"/>
    <property type="evidence" value="ECO:0007669"/>
    <property type="project" value="Ensembl"/>
</dbReference>
<gene>
    <name evidence="10" type="primary">PDE2A</name>
</gene>
<dbReference type="GO" id="GO:0008270">
    <property type="term" value="F:zinc ion binding"/>
    <property type="evidence" value="ECO:0007669"/>
    <property type="project" value="Ensembl"/>
</dbReference>
<dbReference type="SMART" id="SM00065">
    <property type="entry name" value="GAF"/>
    <property type="match status" value="2"/>
</dbReference>
<dbReference type="PRINTS" id="PR00387">
    <property type="entry name" value="PDIESTERASE1"/>
</dbReference>
<feature type="active site" description="Proton donor" evidence="4">
    <location>
        <position position="661"/>
    </location>
</feature>
<dbReference type="GO" id="GO:0030553">
    <property type="term" value="F:cGMP binding"/>
    <property type="evidence" value="ECO:0007669"/>
    <property type="project" value="Ensembl"/>
</dbReference>
<dbReference type="InterPro" id="IPR003607">
    <property type="entry name" value="HD/PDEase_dom"/>
</dbReference>
<dbReference type="EC" id="3.1.4.-" evidence="7"/>
<keyword evidence="11" id="KW-1185">Reference proteome</keyword>
<dbReference type="GO" id="GO:0048471">
    <property type="term" value="C:perinuclear region of cytoplasm"/>
    <property type="evidence" value="ECO:0007669"/>
    <property type="project" value="Ensembl"/>
</dbReference>
<dbReference type="GO" id="GO:0010752">
    <property type="term" value="P:regulation of cGMP-mediated signaling"/>
    <property type="evidence" value="ECO:0007669"/>
    <property type="project" value="Ensembl"/>
</dbReference>
<dbReference type="GO" id="GO:0043117">
    <property type="term" value="P:positive regulation of vascular permeability"/>
    <property type="evidence" value="ECO:0007669"/>
    <property type="project" value="Ensembl"/>
</dbReference>
<dbReference type="GeneTree" id="ENSGT00940000159817"/>
<dbReference type="PANTHER" id="PTHR11347">
    <property type="entry name" value="CYCLIC NUCLEOTIDE PHOSPHODIESTERASE"/>
    <property type="match status" value="1"/>
</dbReference>
<feature type="signal peptide" evidence="8">
    <location>
        <begin position="1"/>
        <end position="21"/>
    </location>
</feature>
<evidence type="ECO:0000256" key="5">
    <source>
        <dbReference type="PIRSR" id="PIRSR623088-2"/>
    </source>
</evidence>
<dbReference type="Pfam" id="PF00233">
    <property type="entry name" value="PDEase_I"/>
    <property type="match status" value="1"/>
</dbReference>
<dbReference type="InterPro" id="IPR029016">
    <property type="entry name" value="GAF-like_dom_sf"/>
</dbReference>
<dbReference type="GO" id="GO:0030552">
    <property type="term" value="F:cAMP binding"/>
    <property type="evidence" value="ECO:0007669"/>
    <property type="project" value="Ensembl"/>
</dbReference>
<feature type="binding site" evidence="6">
    <location>
        <position position="701"/>
    </location>
    <ligand>
        <name>Zn(2+)</name>
        <dbReference type="ChEBI" id="CHEBI:29105"/>
        <label>1</label>
    </ligand>
</feature>
<accession>A0A4X2M4F0</accession>
<dbReference type="GO" id="GO:0004118">
    <property type="term" value="F:3',5'-cGMP-stimulated cyclic-nucleotide phosphodiesterase activity"/>
    <property type="evidence" value="ECO:0007669"/>
    <property type="project" value="Ensembl"/>
</dbReference>
<dbReference type="GO" id="GO:0106072">
    <property type="term" value="P:negative regulation of adenylate cyclase-activating G protein-coupled receptor signaling pathway"/>
    <property type="evidence" value="ECO:0007669"/>
    <property type="project" value="Ensembl"/>
</dbReference>
<dbReference type="Pfam" id="PF01590">
    <property type="entry name" value="GAF"/>
    <property type="match status" value="1"/>
</dbReference>
<dbReference type="GO" id="GO:0000287">
    <property type="term" value="F:magnesium ion binding"/>
    <property type="evidence" value="ECO:0007669"/>
    <property type="project" value="Ensembl"/>
</dbReference>
<dbReference type="Gene3D" id="1.10.1300.10">
    <property type="entry name" value="3'5'-cyclic nucleotide phosphodiesterase, catalytic domain"/>
    <property type="match status" value="1"/>
</dbReference>
<dbReference type="CDD" id="cd00077">
    <property type="entry name" value="HDc"/>
    <property type="match status" value="1"/>
</dbReference>
<dbReference type="GO" id="GO:0071321">
    <property type="term" value="P:cellular response to cGMP"/>
    <property type="evidence" value="ECO:0007669"/>
    <property type="project" value="Ensembl"/>
</dbReference>
<feature type="binding site" evidence="5">
    <location>
        <position position="813"/>
    </location>
    <ligand>
        <name>AMP</name>
        <dbReference type="ChEBI" id="CHEBI:456215"/>
    </ligand>
</feature>
<feature type="binding site" evidence="6">
    <location>
        <position position="665"/>
    </location>
    <ligand>
        <name>Zn(2+)</name>
        <dbReference type="ChEBI" id="CHEBI:29105"/>
        <label>1</label>
    </ligand>
</feature>
<dbReference type="PROSITE" id="PS51845">
    <property type="entry name" value="PDEASE_I_2"/>
    <property type="match status" value="1"/>
</dbReference>
<evidence type="ECO:0000256" key="6">
    <source>
        <dbReference type="PIRSR" id="PIRSR623088-3"/>
    </source>
</evidence>
<protein>
    <recommendedName>
        <fullName evidence="7">Phosphodiesterase</fullName>
        <ecNumber evidence="7">3.1.4.-</ecNumber>
    </recommendedName>
</protein>
<dbReference type="GO" id="GO:1904613">
    <property type="term" value="P:cellular response to 2,3,7,8-tetrachlorodibenzodioxine"/>
    <property type="evidence" value="ECO:0007669"/>
    <property type="project" value="Ensembl"/>
</dbReference>
<evidence type="ECO:0000256" key="8">
    <source>
        <dbReference type="SAM" id="SignalP"/>
    </source>
</evidence>
<dbReference type="GO" id="GO:0071320">
    <property type="term" value="P:cellular response to cAMP"/>
    <property type="evidence" value="ECO:0007669"/>
    <property type="project" value="Ensembl"/>
</dbReference>
<organism evidence="10 11">
    <name type="scientific">Vombatus ursinus</name>
    <name type="common">Common wombat</name>
    <dbReference type="NCBI Taxonomy" id="29139"/>
    <lineage>
        <taxon>Eukaryota</taxon>
        <taxon>Metazoa</taxon>
        <taxon>Chordata</taxon>
        <taxon>Craniata</taxon>
        <taxon>Vertebrata</taxon>
        <taxon>Euteleostomi</taxon>
        <taxon>Mammalia</taxon>
        <taxon>Metatheria</taxon>
        <taxon>Diprotodontia</taxon>
        <taxon>Vombatidae</taxon>
        <taxon>Vombatus</taxon>
    </lineage>
</organism>
<dbReference type="InterPro" id="IPR023174">
    <property type="entry name" value="PDEase_CS"/>
</dbReference>
<feature type="binding site" evidence="5">
    <location>
        <begin position="661"/>
        <end position="665"/>
    </location>
    <ligand>
        <name>AMP</name>
        <dbReference type="ChEBI" id="CHEBI:456215"/>
    </ligand>
</feature>
<dbReference type="GO" id="GO:0042301">
    <property type="term" value="F:phosphate ion binding"/>
    <property type="evidence" value="ECO:0007669"/>
    <property type="project" value="Ensembl"/>
</dbReference>
<dbReference type="GO" id="GO:0005634">
    <property type="term" value="C:nucleus"/>
    <property type="evidence" value="ECO:0007669"/>
    <property type="project" value="Ensembl"/>
</dbReference>
<dbReference type="GO" id="GO:0030911">
    <property type="term" value="F:TPR domain binding"/>
    <property type="evidence" value="ECO:0007669"/>
    <property type="project" value="Ensembl"/>
</dbReference>
<feature type="binding site" evidence="6">
    <location>
        <position position="702"/>
    </location>
    <ligand>
        <name>Zn(2+)</name>
        <dbReference type="ChEBI" id="CHEBI:29105"/>
        <label>2</label>
    </ligand>
</feature>
<dbReference type="GO" id="GO:0042803">
    <property type="term" value="F:protein homodimerization activity"/>
    <property type="evidence" value="ECO:0007669"/>
    <property type="project" value="Ensembl"/>
</dbReference>
<dbReference type="GO" id="GO:0007193">
    <property type="term" value="P:adenylate cyclase-inhibiting G protein-coupled receptor signaling pathway"/>
    <property type="evidence" value="ECO:0007669"/>
    <property type="project" value="Ensembl"/>
</dbReference>
<proteinExistence type="inferred from homology"/>
<dbReference type="SUPFAM" id="SSF55781">
    <property type="entry name" value="GAF domain-like"/>
    <property type="match status" value="2"/>
</dbReference>
<dbReference type="GO" id="GO:0047555">
    <property type="term" value="F:3',5'-cyclic-GMP phosphodiesterase activity"/>
    <property type="evidence" value="ECO:0007669"/>
    <property type="project" value="Ensembl"/>
</dbReference>
<evidence type="ECO:0000259" key="9">
    <source>
        <dbReference type="PROSITE" id="PS51845"/>
    </source>
</evidence>
<reference evidence="11" key="1">
    <citation type="submission" date="2018-12" db="EMBL/GenBank/DDBJ databases">
        <authorList>
            <person name="Yazar S."/>
        </authorList>
    </citation>
    <scope>NUCLEOTIDE SEQUENCE [LARGE SCALE GENOMIC DNA]</scope>
</reference>
<evidence type="ECO:0000256" key="2">
    <source>
        <dbReference type="ARBA" id="ARBA00022723"/>
    </source>
</evidence>
<feature type="binding site" evidence="6">
    <location>
        <position position="702"/>
    </location>
    <ligand>
        <name>Zn(2+)</name>
        <dbReference type="ChEBI" id="CHEBI:29105"/>
        <label>1</label>
    </ligand>
</feature>
<dbReference type="STRING" id="29139.ENSVURP00010028405"/>
<dbReference type="FunFam" id="3.30.450.40:FF:000007">
    <property type="entry name" value="Phosphodiesterase"/>
    <property type="match status" value="1"/>
</dbReference>
<reference evidence="10" key="3">
    <citation type="submission" date="2025-09" db="UniProtKB">
        <authorList>
            <consortium name="Ensembl"/>
        </authorList>
    </citation>
    <scope>IDENTIFICATION</scope>
</reference>
<feature type="binding site" evidence="5">
    <location>
        <position position="853"/>
    </location>
    <ligand>
        <name>AMP</name>
        <dbReference type="ChEBI" id="CHEBI:456215"/>
    </ligand>
</feature>
<dbReference type="GO" id="GO:0005829">
    <property type="term" value="C:cytosol"/>
    <property type="evidence" value="ECO:0007669"/>
    <property type="project" value="Ensembl"/>
</dbReference>
<dbReference type="InterPro" id="IPR002073">
    <property type="entry name" value="PDEase_catalytic_dom"/>
</dbReference>
<feature type="domain" description="PDEase" evidence="9">
    <location>
        <begin position="583"/>
        <end position="896"/>
    </location>
</feature>
<dbReference type="Proteomes" id="UP000314987">
    <property type="component" value="Unassembled WGS sequence"/>
</dbReference>
<dbReference type="Ensembl" id="ENSVURT00010032368.1">
    <property type="protein sequence ID" value="ENSVURP00010028405.1"/>
    <property type="gene ID" value="ENSVURG00010018255.1"/>
</dbReference>
<keyword evidence="2 6" id="KW-0479">Metal-binding</keyword>
<keyword evidence="1" id="KW-0140">cGMP</keyword>
<evidence type="ECO:0000256" key="7">
    <source>
        <dbReference type="RuleBase" id="RU363067"/>
    </source>
</evidence>
<dbReference type="GO" id="GO:0005886">
    <property type="term" value="C:plasma membrane"/>
    <property type="evidence" value="ECO:0007669"/>
    <property type="project" value="Ensembl"/>
</dbReference>
<sequence>MSPTDLFWLSCLLACLPQHGGTVWPSEPSRVVRPIPESRLGSVSLIPLRGSENEMRKSVAAFTSDPLSVSKTLLPLTPFLPFPGEAALEEALLSLGSVIDVSSLHDVIKEAISAVLPKVETVYTYLLDGESQLVCTDPPHDLPQEGKVRDAVQAWERLSCSGLGPSDLPEKALTGLTAPLAADRQGVERADCLRQGSLSFQVHCAQLSEGDEQSLQAIEKHVSGAWERRMLGPGPLRKPSPLSSDWATWIVQSGWGCLQQETESSTCCLLLVSEDNLQLSCQVIGDKVLGEEVSFPVSLCLWRFPGSSPSDVLSSTLQGEVTQLQSLVGCELQSMLCVPVISRATNQVVALACAFNKQGGETYTDWDEHKILHCFCYTATVLTSTLAFQKEQKLKCECQALLQVAKNLFTHLDDVSVLLQEIITEARNLSNAEICSVFLLDQNELVAKVFDGGVVDDETYEIRIPADQGIAGHVATTGQILNIPDAYAHPLFYRGVDDSTGFRTRNILCFPIKNENQEVIGVAELVNKINGPWFSKFDEDLATAFSIYCGISIAHSLLYKKVNEAQYRSHLANEMMMYHMKVSDDEYDKLLGGGIQPVSAIDSNFASFTYTPRSLPEDDTSMAILSMLQDMNFINNYKIDRQTLVRFCLMVKKGYRDPPYHNWMHAFSVSHFCYLLCKNLELSKYLDDIEIFALFVSCMCHDLDHRGTNNSFQVASKSVLAALYSSEGSVMERHHFAQAIAILNTQGCNIFDHFSRKDYQRMLDLMRDIILATDLAHHLRIFKDLQKMAEVGYDPKNKQHHSLLLCLLMTSCDLSDQTKGWKTTRKIAVSEKAMGNRPMEMMDREKAYIPELQISFMEHIAMPIYKLLQELFPRAAELYERVATNREQWTKVSHKFTIRGLPSNNSLDFLDEEYDIQEPSDDGDKVNGCCKLDAEE</sequence>
<dbReference type="SMART" id="SM00471">
    <property type="entry name" value="HDc"/>
    <property type="match status" value="1"/>
</dbReference>
<feature type="binding site" evidence="6">
    <location>
        <position position="813"/>
    </location>
    <ligand>
        <name>Zn(2+)</name>
        <dbReference type="ChEBI" id="CHEBI:29105"/>
        <label>1</label>
    </ligand>
</feature>
<dbReference type="GO" id="GO:0004115">
    <property type="term" value="F:3',5'-cyclic-AMP phosphodiesterase activity"/>
    <property type="evidence" value="ECO:0007669"/>
    <property type="project" value="Ensembl"/>
</dbReference>
<dbReference type="GO" id="GO:0005743">
    <property type="term" value="C:mitochondrial inner membrane"/>
    <property type="evidence" value="ECO:0007669"/>
    <property type="project" value="Ensembl"/>
</dbReference>
<evidence type="ECO:0000256" key="1">
    <source>
        <dbReference type="ARBA" id="ARBA00022535"/>
    </source>
</evidence>
<name>A0A4X2M4F0_VOMUR</name>
<dbReference type="InterPro" id="IPR036971">
    <property type="entry name" value="PDEase_catalytic_dom_sf"/>
</dbReference>
<dbReference type="Gene3D" id="3.30.450.40">
    <property type="match status" value="2"/>
</dbReference>
<dbReference type="InterPro" id="IPR023088">
    <property type="entry name" value="PDEase"/>
</dbReference>
<dbReference type="GO" id="GO:0043116">
    <property type="term" value="P:negative regulation of vascular permeability"/>
    <property type="evidence" value="ECO:0007669"/>
    <property type="project" value="Ensembl"/>
</dbReference>
<comment type="similarity">
    <text evidence="7">Belongs to the cyclic nucleotide phosphodiesterase family.</text>
</comment>
<dbReference type="PROSITE" id="PS00126">
    <property type="entry name" value="PDEASE_I_1"/>
    <property type="match status" value="1"/>
</dbReference>
<dbReference type="AlphaFoldDB" id="A0A4X2M4F0"/>
<keyword evidence="3 7" id="KW-0378">Hydrolase</keyword>
<dbReference type="GO" id="GO:0000122">
    <property type="term" value="P:negative regulation of transcription by RNA polymerase II"/>
    <property type="evidence" value="ECO:0007669"/>
    <property type="project" value="Ensembl"/>
</dbReference>
<dbReference type="SUPFAM" id="SSF109604">
    <property type="entry name" value="HD-domain/PDEase-like"/>
    <property type="match status" value="1"/>
</dbReference>